<dbReference type="EMBL" id="CATQJL010000316">
    <property type="protein sequence ID" value="CAJ0607699.1"/>
    <property type="molecule type" value="Genomic_DNA"/>
</dbReference>
<comment type="caution">
    <text evidence="2">The sequence shown here is derived from an EMBL/GenBank/DDBJ whole genome shotgun (WGS) entry which is preliminary data.</text>
</comment>
<name>A0AA36MCA7_CYLNA</name>
<evidence type="ECO:0000256" key="1">
    <source>
        <dbReference type="SAM" id="MobiDB-lite"/>
    </source>
</evidence>
<proteinExistence type="predicted"/>
<keyword evidence="3" id="KW-1185">Reference proteome</keyword>
<accession>A0AA36MCA7</accession>
<evidence type="ECO:0000313" key="2">
    <source>
        <dbReference type="EMBL" id="CAJ0607699.1"/>
    </source>
</evidence>
<feature type="region of interest" description="Disordered" evidence="1">
    <location>
        <begin position="129"/>
        <end position="149"/>
    </location>
</feature>
<feature type="compositionally biased region" description="Polar residues" evidence="1">
    <location>
        <begin position="134"/>
        <end position="149"/>
    </location>
</feature>
<dbReference type="Proteomes" id="UP001176961">
    <property type="component" value="Unassembled WGS sequence"/>
</dbReference>
<dbReference type="AlphaFoldDB" id="A0AA36MCA7"/>
<organism evidence="2 3">
    <name type="scientific">Cylicocyclus nassatus</name>
    <name type="common">Nematode worm</name>
    <dbReference type="NCBI Taxonomy" id="53992"/>
    <lineage>
        <taxon>Eukaryota</taxon>
        <taxon>Metazoa</taxon>
        <taxon>Ecdysozoa</taxon>
        <taxon>Nematoda</taxon>
        <taxon>Chromadorea</taxon>
        <taxon>Rhabditida</taxon>
        <taxon>Rhabditina</taxon>
        <taxon>Rhabditomorpha</taxon>
        <taxon>Strongyloidea</taxon>
        <taxon>Strongylidae</taxon>
        <taxon>Cylicocyclus</taxon>
    </lineage>
</organism>
<gene>
    <name evidence="2" type="ORF">CYNAS_LOCUS19682</name>
</gene>
<protein>
    <submittedName>
        <fullName evidence="2">Uncharacterized protein</fullName>
    </submittedName>
</protein>
<reference evidence="2" key="1">
    <citation type="submission" date="2023-07" db="EMBL/GenBank/DDBJ databases">
        <authorList>
            <consortium name="CYATHOMIX"/>
        </authorList>
    </citation>
    <scope>NUCLEOTIDE SEQUENCE</scope>
    <source>
        <strain evidence="2">N/A</strain>
    </source>
</reference>
<evidence type="ECO:0000313" key="3">
    <source>
        <dbReference type="Proteomes" id="UP001176961"/>
    </source>
</evidence>
<sequence length="149" mass="16325">MSSFDSSSVSSSFTSGFDIFPRFFSSFPGFPNFPCLTNWYPELGFPDWGRLAFVSIFGKAQVTDNIIVDDKTTSLRNTGGKENNATNPKGASYVLHTQKDTTNGTTVLIVKTINGTAVRLLSEPRYRSHWKQNLEPSGSESTAEAPGTQ</sequence>